<evidence type="ECO:0000313" key="2">
    <source>
        <dbReference type="Proteomes" id="UP000626092"/>
    </source>
</evidence>
<organism evidence="1 2">
    <name type="scientific">Rhododendron simsii</name>
    <name type="common">Sims's rhododendron</name>
    <dbReference type="NCBI Taxonomy" id="118357"/>
    <lineage>
        <taxon>Eukaryota</taxon>
        <taxon>Viridiplantae</taxon>
        <taxon>Streptophyta</taxon>
        <taxon>Embryophyta</taxon>
        <taxon>Tracheophyta</taxon>
        <taxon>Spermatophyta</taxon>
        <taxon>Magnoliopsida</taxon>
        <taxon>eudicotyledons</taxon>
        <taxon>Gunneridae</taxon>
        <taxon>Pentapetalae</taxon>
        <taxon>asterids</taxon>
        <taxon>Ericales</taxon>
        <taxon>Ericaceae</taxon>
        <taxon>Ericoideae</taxon>
        <taxon>Rhodoreae</taxon>
        <taxon>Rhododendron</taxon>
    </lineage>
</organism>
<evidence type="ECO:0000313" key="1">
    <source>
        <dbReference type="EMBL" id="KAF7123650.1"/>
    </source>
</evidence>
<dbReference type="PANTHER" id="PTHR24414">
    <property type="entry name" value="F-BOX/KELCH-REPEAT PROTEIN SKIP4"/>
    <property type="match status" value="1"/>
</dbReference>
<dbReference type="Pfam" id="PF01344">
    <property type="entry name" value="Kelch_1"/>
    <property type="match status" value="1"/>
</dbReference>
<dbReference type="Gene3D" id="2.120.10.80">
    <property type="entry name" value="Kelch-type beta propeller"/>
    <property type="match status" value="1"/>
</dbReference>
<dbReference type="Proteomes" id="UP000626092">
    <property type="component" value="Unassembled WGS sequence"/>
</dbReference>
<dbReference type="InterPro" id="IPR050354">
    <property type="entry name" value="F-box/kelch-repeat_ARATH"/>
</dbReference>
<gene>
    <name evidence="1" type="ORF">RHSIM_Rhsim12G0051600</name>
</gene>
<reference evidence="1" key="1">
    <citation type="submission" date="2019-11" db="EMBL/GenBank/DDBJ databases">
        <authorList>
            <person name="Liu Y."/>
            <person name="Hou J."/>
            <person name="Li T.-Q."/>
            <person name="Guan C.-H."/>
            <person name="Wu X."/>
            <person name="Wu H.-Z."/>
            <person name="Ling F."/>
            <person name="Zhang R."/>
            <person name="Shi X.-G."/>
            <person name="Ren J.-P."/>
            <person name="Chen E.-F."/>
            <person name="Sun J.-M."/>
        </authorList>
    </citation>
    <scope>NUCLEOTIDE SEQUENCE</scope>
    <source>
        <strain evidence="1">Adult_tree_wgs_1</strain>
        <tissue evidence="1">Leaves</tissue>
    </source>
</reference>
<dbReference type="InterPro" id="IPR006652">
    <property type="entry name" value="Kelch_1"/>
</dbReference>
<dbReference type="OrthoDB" id="935257at2759"/>
<dbReference type="AlphaFoldDB" id="A0A834L8I8"/>
<name>A0A834L8I8_RHOSS</name>
<accession>A0A834L8I8</accession>
<dbReference type="SUPFAM" id="SSF117281">
    <property type="entry name" value="Kelch motif"/>
    <property type="match status" value="1"/>
</dbReference>
<comment type="caution">
    <text evidence="1">The sequence shown here is derived from an EMBL/GenBank/DDBJ whole genome shotgun (WGS) entry which is preliminary data.</text>
</comment>
<dbReference type="EMBL" id="WJXA01000012">
    <property type="protein sequence ID" value="KAF7123650.1"/>
    <property type="molecule type" value="Genomic_DNA"/>
</dbReference>
<evidence type="ECO:0008006" key="3">
    <source>
        <dbReference type="Google" id="ProtNLM"/>
    </source>
</evidence>
<proteinExistence type="predicted"/>
<protein>
    <recommendedName>
        <fullName evidence="3">Galactose oxidase/kelch repeat superfamily protein</fullName>
    </recommendedName>
</protein>
<keyword evidence="2" id="KW-1185">Reference proteome</keyword>
<dbReference type="PANTHER" id="PTHR24414:SF23">
    <property type="entry name" value="F-BOX_KELCH-REPEAT PROTEIN SKIP6"/>
    <property type="match status" value="1"/>
</dbReference>
<dbReference type="InterPro" id="IPR015915">
    <property type="entry name" value="Kelch-typ_b-propeller"/>
</dbReference>
<sequence length="405" mass="45189">MATVFSHHVVVGDEDTTSSWIGCPSWITLGQHEQEWNQKTVYIRLQKLSTIAEDQEGRKPKTFYFEWLVDKDSEELSSSSSSSSSEDVNWEEGNLSLAMNKMPSDVPEMGSFSVALGTRIYVLCGLLHNPGPTSLYSFVPQTAVFSCDVAHPEEGWKRGPDLNFGRKDASAVAINGKIYVFGGLAHISDWQKLPYTEVFDHALGKWISLSPPPADPFKIPNGIPIGDVVFPIGDVVFVPPLVHDAHPLPNGHILVYVDWALLSYNIEADKYSLLDPYFDIELSRGLAVVDNVLFCFKEDNLVWGYDLGKQIWSLSPVMGLEREAFPSEVVLESFLIYLGGGRLCMVSYPYLDRTNSSTYDFSLYSIVFRVKKGTSLDGRDLYKASIESKKMYPVQGVQVVDCLAL</sequence>